<dbReference type="EMBL" id="NRSD01000006">
    <property type="protein sequence ID" value="MBK1644650.1"/>
    <property type="molecule type" value="Genomic_DNA"/>
</dbReference>
<keyword evidence="1" id="KW-0472">Membrane</keyword>
<evidence type="ECO:0000313" key="3">
    <source>
        <dbReference type="EMBL" id="MBK1644650.1"/>
    </source>
</evidence>
<name>A0A9X0WHK2_9GAMM</name>
<feature type="domain" description="VWFA" evidence="2">
    <location>
        <begin position="92"/>
        <end position="280"/>
    </location>
</feature>
<evidence type="ECO:0000256" key="1">
    <source>
        <dbReference type="SAM" id="Phobius"/>
    </source>
</evidence>
<dbReference type="Gene3D" id="3.40.50.410">
    <property type="entry name" value="von Willebrand factor, type A domain"/>
    <property type="match status" value="1"/>
</dbReference>
<reference evidence="3 4" key="1">
    <citation type="journal article" date="2020" name="Microorganisms">
        <title>Osmotic Adaptation and Compatible Solute Biosynthesis of Phototrophic Bacteria as Revealed from Genome Analyses.</title>
        <authorList>
            <person name="Imhoff J.F."/>
            <person name="Rahn T."/>
            <person name="Kunzel S."/>
            <person name="Keller A."/>
            <person name="Neulinger S.C."/>
        </authorList>
    </citation>
    <scope>NUCLEOTIDE SEQUENCE [LARGE SCALE GENOMIC DNA]</scope>
    <source>
        <strain evidence="3 4">DSM 21303</strain>
    </source>
</reference>
<dbReference type="InterPro" id="IPR036465">
    <property type="entry name" value="vWFA_dom_sf"/>
</dbReference>
<keyword evidence="4" id="KW-1185">Reference proteome</keyword>
<feature type="transmembrane region" description="Helical" evidence="1">
    <location>
        <begin position="298"/>
        <end position="320"/>
    </location>
</feature>
<dbReference type="Pfam" id="PF00092">
    <property type="entry name" value="VWA"/>
    <property type="match status" value="1"/>
</dbReference>
<dbReference type="InterPro" id="IPR050768">
    <property type="entry name" value="UPF0353/GerABKA_families"/>
</dbReference>
<sequence>MLTLAWPWVLLALPLPRLVMGLPRAREEESAALRVPAELLASAAPNAGCAVSRARPSPRLWLALLTWALLVVAAARPEWVGDPINLPIAGRDILLAIDISGSMEQADFELNGRPVSRIALVKAVAARFIERREHDRMGLILFGSRAHLLTPLTFDRDTVASMLSEAVVGLAGRETAIGDAIALAVKRLRDEPEDNRVLILLTDGANNAGHIEPLAAAQLAADAGVRIYTIGMGNGALAGRWGPARADFDPESLERIAELTGGRFFAAQARGELEQIYTELDRLEPSERTDRAVRPRRALYVWPAAAAVLLTFGLAASPWWSGWRGGLRRVAG</sequence>
<dbReference type="SUPFAM" id="SSF53300">
    <property type="entry name" value="vWA-like"/>
    <property type="match status" value="1"/>
</dbReference>
<dbReference type="SMART" id="SM00327">
    <property type="entry name" value="VWA"/>
    <property type="match status" value="1"/>
</dbReference>
<keyword evidence="1" id="KW-0812">Transmembrane</keyword>
<proteinExistence type="predicted"/>
<dbReference type="AlphaFoldDB" id="A0A9X0WHK2"/>
<comment type="caution">
    <text evidence="3">The sequence shown here is derived from an EMBL/GenBank/DDBJ whole genome shotgun (WGS) entry which is preliminary data.</text>
</comment>
<dbReference type="PANTHER" id="PTHR22550:SF18">
    <property type="entry name" value="VWFA DOMAIN-CONTAINING PROTEIN"/>
    <property type="match status" value="1"/>
</dbReference>
<gene>
    <name evidence="3" type="ORF">CKO25_08300</name>
</gene>
<dbReference type="PROSITE" id="PS50234">
    <property type="entry name" value="VWFA"/>
    <property type="match status" value="1"/>
</dbReference>
<dbReference type="RefSeq" id="WP_200387445.1">
    <property type="nucleotide sequence ID" value="NZ_NRSD01000006.1"/>
</dbReference>
<keyword evidence="1" id="KW-1133">Transmembrane helix</keyword>
<organism evidence="3 4">
    <name type="scientific">Thiocapsa imhoffii</name>
    <dbReference type="NCBI Taxonomy" id="382777"/>
    <lineage>
        <taxon>Bacteria</taxon>
        <taxon>Pseudomonadati</taxon>
        <taxon>Pseudomonadota</taxon>
        <taxon>Gammaproteobacteria</taxon>
        <taxon>Chromatiales</taxon>
        <taxon>Chromatiaceae</taxon>
        <taxon>Thiocapsa</taxon>
    </lineage>
</organism>
<protein>
    <submittedName>
        <fullName evidence="3">BatB protein</fullName>
    </submittedName>
</protein>
<evidence type="ECO:0000313" key="4">
    <source>
        <dbReference type="Proteomes" id="UP001138802"/>
    </source>
</evidence>
<dbReference type="PANTHER" id="PTHR22550">
    <property type="entry name" value="SPORE GERMINATION PROTEIN"/>
    <property type="match status" value="1"/>
</dbReference>
<dbReference type="InterPro" id="IPR002035">
    <property type="entry name" value="VWF_A"/>
</dbReference>
<evidence type="ECO:0000259" key="2">
    <source>
        <dbReference type="PROSITE" id="PS50234"/>
    </source>
</evidence>
<accession>A0A9X0WHK2</accession>
<dbReference type="Proteomes" id="UP001138802">
    <property type="component" value="Unassembled WGS sequence"/>
</dbReference>